<keyword evidence="3" id="KW-1185">Reference proteome</keyword>
<organism evidence="2 3">
    <name type="scientific">Cedecea neteri</name>
    <dbReference type="NCBI Taxonomy" id="158822"/>
    <lineage>
        <taxon>Bacteria</taxon>
        <taxon>Pseudomonadati</taxon>
        <taxon>Pseudomonadota</taxon>
        <taxon>Gammaproteobacteria</taxon>
        <taxon>Enterobacterales</taxon>
        <taxon>Enterobacteriaceae</taxon>
        <taxon>Cedecea</taxon>
    </lineage>
</organism>
<protein>
    <submittedName>
        <fullName evidence="2">Uncharacterized protein</fullName>
    </submittedName>
</protein>
<accession>A0A089Q414</accession>
<dbReference type="EMBL" id="CP009451">
    <property type="protein sequence ID" value="AIR05214.1"/>
    <property type="molecule type" value="Genomic_DNA"/>
</dbReference>
<reference evidence="2 3" key="1">
    <citation type="submission" date="2014-09" db="EMBL/GenBank/DDBJ databases">
        <title>Cedecea neteri SSMD04 Genome Sequencing.</title>
        <authorList>
            <person name="Tan J.-Y."/>
        </authorList>
    </citation>
    <scope>NUCLEOTIDE SEQUENCE [LARGE SCALE GENOMIC DNA]</scope>
    <source>
        <strain evidence="2 3">SSMD04</strain>
    </source>
</reference>
<dbReference type="AlphaFoldDB" id="A0A089Q414"/>
<dbReference type="KEGG" id="cnt:JT31_11510"/>
<feature type="region of interest" description="Disordered" evidence="1">
    <location>
        <begin position="1"/>
        <end position="21"/>
    </location>
</feature>
<gene>
    <name evidence="2" type="ORF">JT31_11510</name>
</gene>
<sequence>MRIAQRKPGNNGDDKRPQIEPRKRAVLRHRVSFHQTLVAHHADGKADISALHQQQAYPEVIAHFVVANNRRPDNRQSRAQRIAPAQFIAAQQIIDKRDVQRRHHREKQEFGNREVEIGTEAEQVHHAELQRPHQHIQQQGF</sequence>
<proteinExistence type="predicted"/>
<dbReference type="Proteomes" id="UP000029481">
    <property type="component" value="Chromosome"/>
</dbReference>
<feature type="compositionally biased region" description="Basic and acidic residues" evidence="1">
    <location>
        <begin position="12"/>
        <end position="21"/>
    </location>
</feature>
<evidence type="ECO:0000313" key="3">
    <source>
        <dbReference type="Proteomes" id="UP000029481"/>
    </source>
</evidence>
<name>A0A089Q414_9ENTR</name>
<evidence type="ECO:0000313" key="2">
    <source>
        <dbReference type="EMBL" id="AIR05214.1"/>
    </source>
</evidence>
<evidence type="ECO:0000256" key="1">
    <source>
        <dbReference type="SAM" id="MobiDB-lite"/>
    </source>
</evidence>